<organism evidence="1">
    <name type="scientific">marine sediment metagenome</name>
    <dbReference type="NCBI Taxonomy" id="412755"/>
    <lineage>
        <taxon>unclassified sequences</taxon>
        <taxon>metagenomes</taxon>
        <taxon>ecological metagenomes</taxon>
    </lineage>
</organism>
<sequence>GNLVIPENLRYRKRIVFSCVAPTVAELGERLPNSVARGITFRLEFGKNPDNYSICYVPCGLGGYSSLKYLTDISEANARAKMWLYLKKEGLLK</sequence>
<gene>
    <name evidence="1" type="ORF">LCGC14_2010060</name>
</gene>
<accession>A0A0F9F0S9</accession>
<protein>
    <submittedName>
        <fullName evidence="1">Uncharacterized protein</fullName>
    </submittedName>
</protein>
<proteinExistence type="predicted"/>
<dbReference type="EMBL" id="LAZR01023026">
    <property type="protein sequence ID" value="KKL79919.1"/>
    <property type="molecule type" value="Genomic_DNA"/>
</dbReference>
<feature type="non-terminal residue" evidence="1">
    <location>
        <position position="1"/>
    </location>
</feature>
<evidence type="ECO:0000313" key="1">
    <source>
        <dbReference type="EMBL" id="KKL79919.1"/>
    </source>
</evidence>
<dbReference type="AlphaFoldDB" id="A0A0F9F0S9"/>
<comment type="caution">
    <text evidence="1">The sequence shown here is derived from an EMBL/GenBank/DDBJ whole genome shotgun (WGS) entry which is preliminary data.</text>
</comment>
<name>A0A0F9F0S9_9ZZZZ</name>
<reference evidence="1" key="1">
    <citation type="journal article" date="2015" name="Nature">
        <title>Complex archaea that bridge the gap between prokaryotes and eukaryotes.</title>
        <authorList>
            <person name="Spang A."/>
            <person name="Saw J.H."/>
            <person name="Jorgensen S.L."/>
            <person name="Zaremba-Niedzwiedzka K."/>
            <person name="Martijn J."/>
            <person name="Lind A.E."/>
            <person name="van Eijk R."/>
            <person name="Schleper C."/>
            <person name="Guy L."/>
            <person name="Ettema T.J."/>
        </authorList>
    </citation>
    <scope>NUCLEOTIDE SEQUENCE</scope>
</reference>